<dbReference type="Pfam" id="PF13635">
    <property type="entry name" value="DUF4143"/>
    <property type="match status" value="1"/>
</dbReference>
<keyword evidence="3" id="KW-1185">Reference proteome</keyword>
<dbReference type="Proteomes" id="UP000018227">
    <property type="component" value="Unassembled WGS sequence"/>
</dbReference>
<name>V2YAC1_9FIRM</name>
<organism evidence="2 3">
    <name type="scientific">Catonella morbi ATCC 51271</name>
    <dbReference type="NCBI Taxonomy" id="592026"/>
    <lineage>
        <taxon>Bacteria</taxon>
        <taxon>Bacillati</taxon>
        <taxon>Bacillota</taxon>
        <taxon>Clostridia</taxon>
        <taxon>Lachnospirales</taxon>
        <taxon>Lachnospiraceae</taxon>
        <taxon>Catonella</taxon>
    </lineage>
</organism>
<feature type="domain" description="DUF4143" evidence="1">
    <location>
        <begin position="44"/>
        <end position="75"/>
    </location>
</feature>
<dbReference type="EMBL" id="ACIL03000003">
    <property type="protein sequence ID" value="ESL04581.1"/>
    <property type="molecule type" value="Genomic_DNA"/>
</dbReference>
<evidence type="ECO:0000259" key="1">
    <source>
        <dbReference type="Pfam" id="PF13635"/>
    </source>
</evidence>
<reference evidence="2 3" key="1">
    <citation type="submission" date="2013-06" db="EMBL/GenBank/DDBJ databases">
        <authorList>
            <person name="Weinstock G."/>
            <person name="Sodergren E."/>
            <person name="Clifton S."/>
            <person name="Fulton L."/>
            <person name="Fulton B."/>
            <person name="Courtney L."/>
            <person name="Fronick C."/>
            <person name="Harrison M."/>
            <person name="Strong C."/>
            <person name="Farmer C."/>
            <person name="Delahaunty K."/>
            <person name="Markovic C."/>
            <person name="Hall O."/>
            <person name="Minx P."/>
            <person name="Tomlinson C."/>
            <person name="Mitreva M."/>
            <person name="Nelson J."/>
            <person name="Hou S."/>
            <person name="Wollam A."/>
            <person name="Pepin K.H."/>
            <person name="Johnson M."/>
            <person name="Bhonagiri V."/>
            <person name="Nash W.E."/>
            <person name="Warren W."/>
            <person name="Chinwalla A."/>
            <person name="Mardis E.R."/>
            <person name="Wilson R.K."/>
        </authorList>
    </citation>
    <scope>NUCLEOTIDE SEQUENCE [LARGE SCALE GENOMIC DNA]</scope>
    <source>
        <strain evidence="2 3">ATCC 51271</strain>
    </source>
</reference>
<dbReference type="InterPro" id="IPR025420">
    <property type="entry name" value="DUF4143"/>
</dbReference>
<comment type="caution">
    <text evidence="2">The sequence shown here is derived from an EMBL/GenBank/DDBJ whole genome shotgun (WGS) entry which is preliminary data.</text>
</comment>
<dbReference type="HOGENOM" id="CLU_1977569_0_0_9"/>
<sequence>MKKLHGCLKSRLKKLQVYLKSHLKKLMIYRKSRLKKFIYFTKMGCKLYYYHKDNGLEVDFVIRYNGECTLVEVKAASGNVKSTKTILKHPEKYHVNNAIKLGDYNVGRTGQILTLPLYMAFLLRKF</sequence>
<dbReference type="eggNOG" id="COG1373">
    <property type="taxonomic scope" value="Bacteria"/>
</dbReference>
<proteinExistence type="predicted"/>
<dbReference type="AlphaFoldDB" id="V2YAC1"/>
<evidence type="ECO:0000313" key="3">
    <source>
        <dbReference type="Proteomes" id="UP000018227"/>
    </source>
</evidence>
<accession>V2YAC1</accession>
<gene>
    <name evidence="2" type="ORF">GCWU0000282_000295</name>
</gene>
<evidence type="ECO:0000313" key="2">
    <source>
        <dbReference type="EMBL" id="ESL04581.1"/>
    </source>
</evidence>
<dbReference type="STRING" id="592026.GCWU0000282_000295"/>
<protein>
    <recommendedName>
        <fullName evidence="1">DUF4143 domain-containing protein</fullName>
    </recommendedName>
</protein>